<keyword evidence="3" id="KW-0677">Repeat</keyword>
<accession>A0A3Q2PZ73</accession>
<evidence type="ECO:0000256" key="2">
    <source>
        <dbReference type="ARBA" id="ARBA00022679"/>
    </source>
</evidence>
<dbReference type="SUPFAM" id="SSF52058">
    <property type="entry name" value="L domain-like"/>
    <property type="match status" value="1"/>
</dbReference>
<proteinExistence type="predicted"/>
<dbReference type="InterPro" id="IPR008145">
    <property type="entry name" value="GK/Ca_channel_bsu"/>
</dbReference>
<dbReference type="Pfam" id="PF14580">
    <property type="entry name" value="LRR_9"/>
    <property type="match status" value="1"/>
</dbReference>
<name>A0A3Q2PZ73_FUNHE</name>
<dbReference type="Proteomes" id="UP000265000">
    <property type="component" value="Unplaced"/>
</dbReference>
<feature type="region of interest" description="Disordered" evidence="4">
    <location>
        <begin position="544"/>
        <end position="584"/>
    </location>
</feature>
<dbReference type="InterPro" id="IPR008144">
    <property type="entry name" value="Guanylate_kin-like_dom"/>
</dbReference>
<dbReference type="Pfam" id="PF12799">
    <property type="entry name" value="LRR_4"/>
    <property type="match status" value="1"/>
</dbReference>
<dbReference type="CTD" id="136332"/>
<dbReference type="SMART" id="SM00072">
    <property type="entry name" value="GuKc"/>
    <property type="match status" value="1"/>
</dbReference>
<dbReference type="CDD" id="cd00071">
    <property type="entry name" value="GMPK"/>
    <property type="match status" value="1"/>
</dbReference>
<dbReference type="PANTHER" id="PTHR23117:SF18">
    <property type="entry name" value="LEUCINE-RICH REPEAT AND GUANYLATE KINASE DOMAIN-CONTAINING PROTEIN"/>
    <property type="match status" value="1"/>
</dbReference>
<dbReference type="GeneID" id="105916170"/>
<feature type="domain" description="Guanylate kinase-like" evidence="5">
    <location>
        <begin position="348"/>
        <end position="531"/>
    </location>
</feature>
<evidence type="ECO:0000259" key="5">
    <source>
        <dbReference type="PROSITE" id="PS50052"/>
    </source>
</evidence>
<dbReference type="SMART" id="SM00365">
    <property type="entry name" value="LRR_SD22"/>
    <property type="match status" value="5"/>
</dbReference>
<dbReference type="InterPro" id="IPR027417">
    <property type="entry name" value="P-loop_NTPase"/>
</dbReference>
<dbReference type="PROSITE" id="PS51450">
    <property type="entry name" value="LRR"/>
    <property type="match status" value="7"/>
</dbReference>
<dbReference type="SUPFAM" id="SSF52540">
    <property type="entry name" value="P-loop containing nucleoside triphosphate hydrolases"/>
    <property type="match status" value="1"/>
</dbReference>
<dbReference type="PROSITE" id="PS50052">
    <property type="entry name" value="GUANYLATE_KINASE_2"/>
    <property type="match status" value="1"/>
</dbReference>
<dbReference type="AlphaFoldDB" id="A0A3Q2PZ73"/>
<dbReference type="STRING" id="8078.ENSFHEP00000018732"/>
<dbReference type="FunFam" id="3.40.50.300:FF:000828">
    <property type="entry name" value="leucine-rich repeat and guanylate kinase domain-containing protein-like"/>
    <property type="match status" value="1"/>
</dbReference>
<reference evidence="6" key="1">
    <citation type="submission" date="2025-08" db="UniProtKB">
        <authorList>
            <consortium name="Ensembl"/>
        </authorList>
    </citation>
    <scope>IDENTIFICATION</scope>
</reference>
<feature type="compositionally biased region" description="Low complexity" evidence="4">
    <location>
        <begin position="652"/>
        <end position="666"/>
    </location>
</feature>
<keyword evidence="1" id="KW-0433">Leucine-rich repeat</keyword>
<protein>
    <submittedName>
        <fullName evidence="6">Leucine rich repeats and guanylate kinase domain containing</fullName>
    </submittedName>
</protein>
<feature type="region of interest" description="Disordered" evidence="4">
    <location>
        <begin position="628"/>
        <end position="678"/>
    </location>
</feature>
<organism evidence="6 7">
    <name type="scientific">Fundulus heteroclitus</name>
    <name type="common">Killifish</name>
    <name type="synonym">Mummichog</name>
    <dbReference type="NCBI Taxonomy" id="8078"/>
    <lineage>
        <taxon>Eukaryota</taxon>
        <taxon>Metazoa</taxon>
        <taxon>Chordata</taxon>
        <taxon>Craniata</taxon>
        <taxon>Vertebrata</taxon>
        <taxon>Euteleostomi</taxon>
        <taxon>Actinopterygii</taxon>
        <taxon>Neopterygii</taxon>
        <taxon>Teleostei</taxon>
        <taxon>Neoteleostei</taxon>
        <taxon>Acanthomorphata</taxon>
        <taxon>Ovalentaria</taxon>
        <taxon>Atherinomorphae</taxon>
        <taxon>Cyprinodontiformes</taxon>
        <taxon>Fundulidae</taxon>
        <taxon>Fundulus</taxon>
    </lineage>
</organism>
<evidence type="ECO:0000256" key="3">
    <source>
        <dbReference type="ARBA" id="ARBA00022737"/>
    </source>
</evidence>
<dbReference type="GO" id="GO:0005829">
    <property type="term" value="C:cytosol"/>
    <property type="evidence" value="ECO:0007669"/>
    <property type="project" value="TreeGrafter"/>
</dbReference>
<dbReference type="Pfam" id="PF00625">
    <property type="entry name" value="Guanylate_kin"/>
    <property type="match status" value="1"/>
</dbReference>
<reference evidence="6" key="2">
    <citation type="submission" date="2025-09" db="UniProtKB">
        <authorList>
            <consortium name="Ensembl"/>
        </authorList>
    </citation>
    <scope>IDENTIFICATION</scope>
</reference>
<dbReference type="OrthoDB" id="6334211at2759"/>
<keyword evidence="7" id="KW-1185">Reference proteome</keyword>
<dbReference type="InterPro" id="IPR032675">
    <property type="entry name" value="LRR_dom_sf"/>
</dbReference>
<dbReference type="PANTHER" id="PTHR23117">
    <property type="entry name" value="GUANYLATE KINASE-RELATED"/>
    <property type="match status" value="1"/>
</dbReference>
<dbReference type="InterPro" id="IPR001611">
    <property type="entry name" value="Leu-rich_rpt"/>
</dbReference>
<dbReference type="GeneTree" id="ENSGT00940000157992"/>
<evidence type="ECO:0000256" key="4">
    <source>
        <dbReference type="SAM" id="MobiDB-lite"/>
    </source>
</evidence>
<feature type="compositionally biased region" description="Polar residues" evidence="4">
    <location>
        <begin position="565"/>
        <end position="580"/>
    </location>
</feature>
<feature type="region of interest" description="Disordered" evidence="4">
    <location>
        <begin position="708"/>
        <end position="742"/>
    </location>
</feature>
<evidence type="ECO:0000313" key="6">
    <source>
        <dbReference type="Ensembl" id="ENSFHEP00000018732.1"/>
    </source>
</evidence>
<keyword evidence="2" id="KW-0808">Transferase</keyword>
<dbReference type="InterPro" id="IPR025875">
    <property type="entry name" value="Leu-rich_rpt_4"/>
</dbReference>
<dbReference type="GO" id="GO:0004385">
    <property type="term" value="F:GMP kinase activity"/>
    <property type="evidence" value="ECO:0007669"/>
    <property type="project" value="TreeGrafter"/>
</dbReference>
<dbReference type="Gene3D" id="3.80.10.10">
    <property type="entry name" value="Ribonuclease Inhibitor"/>
    <property type="match status" value="2"/>
</dbReference>
<sequence>MEQVSVTPSDITGITESLNATETFNCGALQANSEEKGDVLTEEMVSGGISHLGCDLTGQHHVLCSLSLPSLNLRDISVLCNYVRLQKLELPHNNIKDVSCLSHMPQLVILDVSHNEISDFFEFQPLQCLQVANFSHNHIPDIKDLKGFLCLRKLDLDYNCLSEIGGLEQCSMLSHLSLAHNKITKISRLGRLPLTHLCLRGNQLKGVEGLENLQRLQVLDLSMNHISTLSGLQKLGFLCSLNLEKNQISKVPDLNPVIGLPLLMNINLLGNPVQEQPDYRQTVIFLHQHLTVLDQEPVSVKEKVSSVNIFDPPMDLLAAIDHMTHLVYQMGQPQVLYHSTPPTADVPYPMLVLTGPEGCGKEELVHRLCQEFGEYFGVGICHTTRKANVGEENGIDYHFVSEEDFQNLVRMGKFVQTTQHGGHLFGLTRDAIEDVAEEGLVCCVHMELEGVFSLKKSCFEPRYILLMPTRVEKFVSHLKRLKLYSPAQIDRAVQRVALYSNTCEQRPRFFDDIIPCDDCEEAYQTLQQVVKDYLLVQEEEGKASSGLSSDSSFTAENPPPPPLSGSRSETLMSRPGSDSSFMPRVPNIQAELSFSKLPTELASVMRREQQAREAVVGKRPGLYSQLSKRYKSAQKPSSLQHHQDPGARFQEVSSSDESRASSFVSVPSPAGGLVKPRDGSILVQSSGMLEDRNLGFKAESVLPPILTGHKTRDVCRSPQSPRAKPTSPVEKNQVANVKEAFS</sequence>
<dbReference type="Gene3D" id="3.40.50.300">
    <property type="entry name" value="P-loop containing nucleotide triphosphate hydrolases"/>
    <property type="match status" value="1"/>
</dbReference>
<dbReference type="Ensembl" id="ENSFHET00000027798.1">
    <property type="protein sequence ID" value="ENSFHEP00000018732.1"/>
    <property type="gene ID" value="ENSFHEG00000020620.1"/>
</dbReference>
<evidence type="ECO:0000313" key="7">
    <source>
        <dbReference type="Proteomes" id="UP000265000"/>
    </source>
</evidence>
<evidence type="ECO:0000256" key="1">
    <source>
        <dbReference type="ARBA" id="ARBA00022614"/>
    </source>
</evidence>